<protein>
    <submittedName>
        <fullName evidence="1">Uncharacterized protein</fullName>
    </submittedName>
</protein>
<reference evidence="1 2" key="1">
    <citation type="journal article" date="2013" name="Virus Genes">
        <title>Complete nucleotide sequence of Bacillus subtilis (natto) bacteriophage PM1, a phage associated with disruption of food production.</title>
        <authorList>
            <person name="Umene K."/>
            <person name="Shiraishi A."/>
        </authorList>
    </citation>
    <scope>NUCLEOTIDE SEQUENCE [LARGE SCALE GENOMIC DNA]</scope>
    <source>
        <strain evidence="1">PM1</strain>
    </source>
</reference>
<evidence type="ECO:0000313" key="2">
    <source>
        <dbReference type="Proteomes" id="UP000011861"/>
    </source>
</evidence>
<sequence length="71" mass="8231">MVRMILKQICNEKGWLDFNTVLDDREVKPEEVADTLKEYAQHPNNLEDGELIVSFGENGEMKVILYNGFNE</sequence>
<name>M4ZR19_9CAUD</name>
<evidence type="ECO:0000313" key="1">
    <source>
        <dbReference type="EMBL" id="BAM99127.1"/>
    </source>
</evidence>
<dbReference type="GeneID" id="15042068"/>
<dbReference type="EMBL" id="AB711120">
    <property type="protein sequence ID" value="BAM99127.1"/>
    <property type="molecule type" value="Genomic_DNA"/>
</dbReference>
<dbReference type="KEGG" id="vg:15042068"/>
<proteinExistence type="predicted"/>
<dbReference type="RefSeq" id="YP_007678073.1">
    <property type="nucleotide sequence ID" value="NC_020883.1"/>
</dbReference>
<dbReference type="Proteomes" id="UP000011861">
    <property type="component" value="Segment"/>
</dbReference>
<organism evidence="1 2">
    <name type="scientific">Bacillus phage PM1</name>
    <dbReference type="NCBI Taxonomy" id="547228"/>
    <lineage>
        <taxon>Viruses</taxon>
        <taxon>Duplodnaviria</taxon>
        <taxon>Heunggongvirae</taxon>
        <taxon>Uroviricota</taxon>
        <taxon>Caudoviricetes</taxon>
        <taxon>Pemunavirus</taxon>
        <taxon>Pemunavirus PM1</taxon>
    </lineage>
</organism>
<keyword evidence="2" id="KW-1185">Reference proteome</keyword>
<accession>M4ZR19</accession>